<dbReference type="GO" id="GO:0001682">
    <property type="term" value="P:tRNA 5'-leader removal"/>
    <property type="evidence" value="ECO:0007669"/>
    <property type="project" value="UniProtKB-UniRule"/>
</dbReference>
<keyword evidence="2 7" id="KW-0819">tRNA processing</keyword>
<dbReference type="InterPro" id="IPR000100">
    <property type="entry name" value="RNase_P"/>
</dbReference>
<dbReference type="RefSeq" id="WP_114959456.1">
    <property type="nucleotide sequence ID" value="NZ_MSZW01000010.1"/>
</dbReference>
<dbReference type="GO" id="GO:0030677">
    <property type="term" value="C:ribonuclease P complex"/>
    <property type="evidence" value="ECO:0007669"/>
    <property type="project" value="TreeGrafter"/>
</dbReference>
<dbReference type="Pfam" id="PF00825">
    <property type="entry name" value="Ribonuclease_P"/>
    <property type="match status" value="1"/>
</dbReference>
<evidence type="ECO:0000256" key="3">
    <source>
        <dbReference type="ARBA" id="ARBA00022722"/>
    </source>
</evidence>
<gene>
    <name evidence="7" type="primary">rnpA</name>
    <name evidence="10" type="ORF">EDC34_102141</name>
</gene>
<organism evidence="10 11">
    <name type="scientific">Thermomonas haemolytica</name>
    <dbReference type="NCBI Taxonomy" id="141949"/>
    <lineage>
        <taxon>Bacteria</taxon>
        <taxon>Pseudomonadati</taxon>
        <taxon>Pseudomonadota</taxon>
        <taxon>Gammaproteobacteria</taxon>
        <taxon>Lysobacterales</taxon>
        <taxon>Lysobacteraceae</taxon>
        <taxon>Thermomonas</taxon>
    </lineage>
</organism>
<comment type="function">
    <text evidence="1 7">RNaseP catalyzes the removal of the 5'-leader sequence from pre-tRNA to produce the mature 5'-terminus. It can also cleave other RNA substrates such as 4.5S RNA. The protein component plays an auxiliary but essential role in vivo by binding to the 5'-leader sequence and broadening the substrate specificity of the ribozyme.</text>
</comment>
<dbReference type="PROSITE" id="PS00648">
    <property type="entry name" value="RIBONUCLEASE_P"/>
    <property type="match status" value="1"/>
</dbReference>
<dbReference type="NCBIfam" id="TIGR00188">
    <property type="entry name" value="rnpA"/>
    <property type="match status" value="1"/>
</dbReference>
<evidence type="ECO:0000256" key="4">
    <source>
        <dbReference type="ARBA" id="ARBA00022759"/>
    </source>
</evidence>
<comment type="catalytic activity">
    <reaction evidence="7">
        <text>Endonucleolytic cleavage of RNA, removing 5'-extranucleotides from tRNA precursor.</text>
        <dbReference type="EC" id="3.1.26.5"/>
    </reaction>
</comment>
<evidence type="ECO:0000256" key="2">
    <source>
        <dbReference type="ARBA" id="ARBA00022694"/>
    </source>
</evidence>
<accession>A0A4V2V2I3</accession>
<dbReference type="EC" id="3.1.26.5" evidence="7 8"/>
<protein>
    <recommendedName>
        <fullName evidence="7 8">Ribonuclease P protein component</fullName>
        <shortName evidence="7">RNase P protein</shortName>
        <shortName evidence="7">RNaseP protein</shortName>
        <ecNumber evidence="7 8">3.1.26.5</ecNumber>
    </recommendedName>
    <alternativeName>
        <fullName evidence="7">Protein C5</fullName>
    </alternativeName>
</protein>
<evidence type="ECO:0000256" key="9">
    <source>
        <dbReference type="SAM" id="MobiDB-lite"/>
    </source>
</evidence>
<dbReference type="GO" id="GO:0042781">
    <property type="term" value="F:3'-tRNA processing endoribonuclease activity"/>
    <property type="evidence" value="ECO:0007669"/>
    <property type="project" value="TreeGrafter"/>
</dbReference>
<dbReference type="EMBL" id="SMAP01000002">
    <property type="protein sequence ID" value="TCT25253.1"/>
    <property type="molecule type" value="Genomic_DNA"/>
</dbReference>
<keyword evidence="4 7" id="KW-0255">Endonuclease</keyword>
<evidence type="ECO:0000256" key="7">
    <source>
        <dbReference type="HAMAP-Rule" id="MF_00227"/>
    </source>
</evidence>
<comment type="similarity">
    <text evidence="7">Belongs to the RnpA family.</text>
</comment>
<keyword evidence="6 7" id="KW-0694">RNA-binding</keyword>
<proteinExistence type="inferred from homology"/>
<evidence type="ECO:0000256" key="5">
    <source>
        <dbReference type="ARBA" id="ARBA00022801"/>
    </source>
</evidence>
<evidence type="ECO:0000256" key="8">
    <source>
        <dbReference type="NCBIfam" id="TIGR00188"/>
    </source>
</evidence>
<dbReference type="Gene3D" id="3.30.230.10">
    <property type="match status" value="1"/>
</dbReference>
<dbReference type="Proteomes" id="UP000295414">
    <property type="component" value="Unassembled WGS sequence"/>
</dbReference>
<comment type="subunit">
    <text evidence="7">Consists of a catalytic RNA component (M1 or rnpB) and a protein subunit.</text>
</comment>
<feature type="region of interest" description="Disordered" evidence="9">
    <location>
        <begin position="144"/>
        <end position="170"/>
    </location>
</feature>
<dbReference type="InterPro" id="IPR020539">
    <property type="entry name" value="RNase_P_CS"/>
</dbReference>
<dbReference type="GO" id="GO:0000049">
    <property type="term" value="F:tRNA binding"/>
    <property type="evidence" value="ECO:0007669"/>
    <property type="project" value="UniProtKB-UniRule"/>
</dbReference>
<evidence type="ECO:0000256" key="1">
    <source>
        <dbReference type="ARBA" id="ARBA00002663"/>
    </source>
</evidence>
<keyword evidence="3 7" id="KW-0540">Nuclease</keyword>
<dbReference type="PANTHER" id="PTHR33992">
    <property type="entry name" value="RIBONUCLEASE P PROTEIN COMPONENT"/>
    <property type="match status" value="1"/>
</dbReference>
<name>A0A4V2V2I3_9GAMM</name>
<keyword evidence="5 7" id="KW-0378">Hydrolase</keyword>
<reference evidence="10 11" key="1">
    <citation type="submission" date="2019-03" db="EMBL/GenBank/DDBJ databases">
        <title>Genomic Encyclopedia of Type Strains, Phase IV (KMG-IV): sequencing the most valuable type-strain genomes for metagenomic binning, comparative biology and taxonomic classification.</title>
        <authorList>
            <person name="Goeker M."/>
        </authorList>
    </citation>
    <scope>NUCLEOTIDE SEQUENCE [LARGE SCALE GENOMIC DNA]</scope>
    <source>
        <strain evidence="10 11">DSM 13605</strain>
    </source>
</reference>
<dbReference type="InterPro" id="IPR014721">
    <property type="entry name" value="Ribsml_uS5_D2-typ_fold_subgr"/>
</dbReference>
<dbReference type="AlphaFoldDB" id="A0A4V2V2I3"/>
<comment type="caution">
    <text evidence="10">The sequence shown here is derived from an EMBL/GenBank/DDBJ whole genome shotgun (WGS) entry which is preliminary data.</text>
</comment>
<evidence type="ECO:0000256" key="6">
    <source>
        <dbReference type="ARBA" id="ARBA00022884"/>
    </source>
</evidence>
<dbReference type="PANTHER" id="PTHR33992:SF1">
    <property type="entry name" value="RIBONUCLEASE P PROTEIN COMPONENT"/>
    <property type="match status" value="1"/>
</dbReference>
<evidence type="ECO:0000313" key="11">
    <source>
        <dbReference type="Proteomes" id="UP000295414"/>
    </source>
</evidence>
<evidence type="ECO:0000313" key="10">
    <source>
        <dbReference type="EMBL" id="TCT25253.1"/>
    </source>
</evidence>
<dbReference type="GO" id="GO:0004526">
    <property type="term" value="F:ribonuclease P activity"/>
    <property type="evidence" value="ECO:0007669"/>
    <property type="project" value="UniProtKB-UniRule"/>
</dbReference>
<dbReference type="HAMAP" id="MF_00227">
    <property type="entry name" value="RNase_P"/>
    <property type="match status" value="1"/>
</dbReference>
<dbReference type="InterPro" id="IPR020568">
    <property type="entry name" value="Ribosomal_Su5_D2-typ_SF"/>
</dbReference>
<sequence>MTAPATPSTPASAQDAGVVASVERPCRGFPRAARVRAKAEFARVFEAGTRKAEPDLALHWLEDAAPARLGLAVSRKVDPRAVGRNRIKRALRETFRQLRPQLRPGAYVIVARRGAAQADAATLRATLQRLLRRAGALPVPAAVGTMPAATSSHPPIDPAARVRGPETADE</sequence>
<dbReference type="OrthoDB" id="9796422at2"/>
<dbReference type="SUPFAM" id="SSF54211">
    <property type="entry name" value="Ribosomal protein S5 domain 2-like"/>
    <property type="match status" value="1"/>
</dbReference>
<keyword evidence="11" id="KW-1185">Reference proteome</keyword>